<evidence type="ECO:0000313" key="2">
    <source>
        <dbReference type="EMBL" id="CAG8673058.1"/>
    </source>
</evidence>
<name>A0A9N9EBI4_FUNMO</name>
<organism evidence="2 3">
    <name type="scientific">Funneliformis mosseae</name>
    <name type="common">Endomycorrhizal fungus</name>
    <name type="synonym">Glomus mosseae</name>
    <dbReference type="NCBI Taxonomy" id="27381"/>
    <lineage>
        <taxon>Eukaryota</taxon>
        <taxon>Fungi</taxon>
        <taxon>Fungi incertae sedis</taxon>
        <taxon>Mucoromycota</taxon>
        <taxon>Glomeromycotina</taxon>
        <taxon>Glomeromycetes</taxon>
        <taxon>Glomerales</taxon>
        <taxon>Glomeraceae</taxon>
        <taxon>Funneliformis</taxon>
    </lineage>
</organism>
<keyword evidence="3" id="KW-1185">Reference proteome</keyword>
<gene>
    <name evidence="2" type="ORF">FMOSSE_LOCUS12511</name>
</gene>
<evidence type="ECO:0000256" key="1">
    <source>
        <dbReference type="SAM" id="MobiDB-lite"/>
    </source>
</evidence>
<sequence length="119" mass="13197">MSDSESLSNDNSDNENFSNDFIKNILDDSESKHLKGRPPDTARFKGPLETSNNVNKTHKCDYAMKGRVSGKKSNILRKEIGVYPDTAGQDTAGQEEEFPDTVEYLDIAGQEKRQDTAGP</sequence>
<feature type="compositionally biased region" description="Low complexity" evidence="1">
    <location>
        <begin position="1"/>
        <end position="21"/>
    </location>
</feature>
<feature type="region of interest" description="Disordered" evidence="1">
    <location>
        <begin position="1"/>
        <end position="55"/>
    </location>
</feature>
<accession>A0A9N9EBI4</accession>
<feature type="compositionally biased region" description="Basic and acidic residues" evidence="1">
    <location>
        <begin position="25"/>
        <end position="43"/>
    </location>
</feature>
<dbReference type="Proteomes" id="UP000789375">
    <property type="component" value="Unassembled WGS sequence"/>
</dbReference>
<comment type="caution">
    <text evidence="2">The sequence shown here is derived from an EMBL/GenBank/DDBJ whole genome shotgun (WGS) entry which is preliminary data.</text>
</comment>
<evidence type="ECO:0000313" key="3">
    <source>
        <dbReference type="Proteomes" id="UP000789375"/>
    </source>
</evidence>
<dbReference type="EMBL" id="CAJVPP010006032">
    <property type="protein sequence ID" value="CAG8673058.1"/>
    <property type="molecule type" value="Genomic_DNA"/>
</dbReference>
<dbReference type="AlphaFoldDB" id="A0A9N9EBI4"/>
<reference evidence="2" key="1">
    <citation type="submission" date="2021-06" db="EMBL/GenBank/DDBJ databases">
        <authorList>
            <person name="Kallberg Y."/>
            <person name="Tangrot J."/>
            <person name="Rosling A."/>
        </authorList>
    </citation>
    <scope>NUCLEOTIDE SEQUENCE</scope>
    <source>
        <strain evidence="2">87-6 pot B 2015</strain>
    </source>
</reference>
<proteinExistence type="predicted"/>
<protein>
    <submittedName>
        <fullName evidence="2">6135_t:CDS:1</fullName>
    </submittedName>
</protein>